<accession>A0A161X703</accession>
<dbReference type="OrthoDB" id="4407402at2"/>
<proteinExistence type="predicted"/>
<evidence type="ECO:0000313" key="2">
    <source>
        <dbReference type="Proteomes" id="UP000076512"/>
    </source>
</evidence>
<organism evidence="1 2">
    <name type="scientific">Nocardia terpenica</name>
    <dbReference type="NCBI Taxonomy" id="455432"/>
    <lineage>
        <taxon>Bacteria</taxon>
        <taxon>Bacillati</taxon>
        <taxon>Actinomycetota</taxon>
        <taxon>Actinomycetes</taxon>
        <taxon>Mycobacteriales</taxon>
        <taxon>Nocardiaceae</taxon>
        <taxon>Nocardia</taxon>
    </lineage>
</organism>
<sequence length="305" mass="34286">MQTIVELIGVNGEVFTLAGPNAGDRGVYLDTGLTGIYDPPVRTVYEEPANMPGARYLAHRILRRDIVFGVVILNDDRNGGPNSWMSRDSEWRKAWSYTEDCQLIVTTADDRRTLFLRLGEQPDISTVTDPNERVLHQAVMTCIAGDPFWYGAELVYEFELKTDTTNIPLIKDGNINPAAVTYEFDIPELNPTDQPVWPVWVVSAPGRVVLPDFSFQDDELAGRKIVMPSLLAGEDVTVSVDPRKPQVTSDNNAQVWARMNGVRFRHFIKPYTGRTKLPVTIAQAPAGAKIQLRLMRPWSRPWGLY</sequence>
<evidence type="ECO:0008006" key="3">
    <source>
        <dbReference type="Google" id="ProtNLM"/>
    </source>
</evidence>
<dbReference type="STRING" id="455432.AWN90_13650"/>
<keyword evidence="2" id="KW-1185">Reference proteome</keyword>
<protein>
    <recommendedName>
        <fullName evidence="3">Phage tail protein</fullName>
    </recommendedName>
</protein>
<dbReference type="AlphaFoldDB" id="A0A161X703"/>
<gene>
    <name evidence="1" type="ORF">AWN90_13650</name>
</gene>
<dbReference type="Proteomes" id="UP000076512">
    <property type="component" value="Unassembled WGS sequence"/>
</dbReference>
<name>A0A161X703_9NOCA</name>
<comment type="caution">
    <text evidence="1">The sequence shown here is derived from an EMBL/GenBank/DDBJ whole genome shotgun (WGS) entry which is preliminary data.</text>
</comment>
<reference evidence="1 2" key="1">
    <citation type="submission" date="2016-04" db="EMBL/GenBank/DDBJ databases">
        <authorList>
            <person name="Evans L.H."/>
            <person name="Alamgir A."/>
            <person name="Owens N."/>
            <person name="Weber N.D."/>
            <person name="Virtaneva K."/>
            <person name="Barbian K."/>
            <person name="Babar A."/>
            <person name="Rosenke K."/>
        </authorList>
    </citation>
    <scope>NUCLEOTIDE SEQUENCE [LARGE SCALE GENOMIC DNA]</scope>
    <source>
        <strain evidence="1 2">IFM 0406</strain>
    </source>
</reference>
<dbReference type="EMBL" id="LWGR01000021">
    <property type="protein sequence ID" value="KZM68828.1"/>
    <property type="molecule type" value="Genomic_DNA"/>
</dbReference>
<evidence type="ECO:0000313" key="1">
    <source>
        <dbReference type="EMBL" id="KZM68828.1"/>
    </source>
</evidence>